<name>A0A7S3BAW6_9VIRI</name>
<evidence type="ECO:0000256" key="4">
    <source>
        <dbReference type="ARBA" id="ARBA00022692"/>
    </source>
</evidence>
<dbReference type="PANTHER" id="PTHR31485">
    <property type="entry name" value="PEPTIDYL SERINE ALPHA-GALACTOSYLTRANSFERASE"/>
    <property type="match status" value="1"/>
</dbReference>
<evidence type="ECO:0000256" key="5">
    <source>
        <dbReference type="ARBA" id="ARBA00022989"/>
    </source>
</evidence>
<evidence type="ECO:0000259" key="8">
    <source>
        <dbReference type="Pfam" id="PF23452"/>
    </source>
</evidence>
<dbReference type="GO" id="GO:0016020">
    <property type="term" value="C:membrane"/>
    <property type="evidence" value="ECO:0007669"/>
    <property type="project" value="UniProtKB-SubCell"/>
</dbReference>
<dbReference type="InterPro" id="IPR003609">
    <property type="entry name" value="Pan_app"/>
</dbReference>
<keyword evidence="6" id="KW-0472">Membrane</keyword>
<evidence type="ECO:0000256" key="2">
    <source>
        <dbReference type="ARBA" id="ARBA00022676"/>
    </source>
</evidence>
<dbReference type="Gene3D" id="3.50.4.10">
    <property type="entry name" value="Hepatocyte Growth Factor"/>
    <property type="match status" value="1"/>
</dbReference>
<dbReference type="InterPro" id="IPR056508">
    <property type="entry name" value="HPAT-like"/>
</dbReference>
<dbReference type="InterPro" id="IPR044845">
    <property type="entry name" value="HPAT/SRGT1-like"/>
</dbReference>
<dbReference type="AlphaFoldDB" id="A0A7S3BAW6"/>
<gene>
    <name evidence="9" type="ORF">PSIN1315_LOCUS2785</name>
</gene>
<organism evidence="9">
    <name type="scientific">Prasinoderma singulare</name>
    <dbReference type="NCBI Taxonomy" id="676789"/>
    <lineage>
        <taxon>Eukaryota</taxon>
        <taxon>Viridiplantae</taxon>
        <taxon>Prasinodermophyta</taxon>
        <taxon>Prasinodermophyceae</taxon>
        <taxon>Prasinodermales</taxon>
        <taxon>Prasinodermaceae</taxon>
        <taxon>Prasinoderma</taxon>
    </lineage>
</organism>
<protein>
    <recommendedName>
        <fullName evidence="10">Apple domain-containing protein</fullName>
    </recommendedName>
</protein>
<evidence type="ECO:0000256" key="3">
    <source>
        <dbReference type="ARBA" id="ARBA00022679"/>
    </source>
</evidence>
<evidence type="ECO:0000259" key="7">
    <source>
        <dbReference type="Pfam" id="PF14295"/>
    </source>
</evidence>
<feature type="domain" description="Hydroxyproline O-arabinosyltransferase-like" evidence="8">
    <location>
        <begin position="169"/>
        <end position="472"/>
    </location>
</feature>
<keyword evidence="4" id="KW-0812">Transmembrane</keyword>
<dbReference type="Pfam" id="PF14295">
    <property type="entry name" value="PAN_4"/>
    <property type="match status" value="1"/>
</dbReference>
<keyword evidence="5" id="KW-1133">Transmembrane helix</keyword>
<dbReference type="GO" id="GO:0016757">
    <property type="term" value="F:glycosyltransferase activity"/>
    <property type="evidence" value="ECO:0007669"/>
    <property type="project" value="UniProtKB-KW"/>
</dbReference>
<dbReference type="Pfam" id="PF23452">
    <property type="entry name" value="HPAT"/>
    <property type="match status" value="1"/>
</dbReference>
<proteinExistence type="predicted"/>
<evidence type="ECO:0000256" key="6">
    <source>
        <dbReference type="ARBA" id="ARBA00023136"/>
    </source>
</evidence>
<evidence type="ECO:0008006" key="10">
    <source>
        <dbReference type="Google" id="ProtNLM"/>
    </source>
</evidence>
<feature type="non-terminal residue" evidence="9">
    <location>
        <position position="1"/>
    </location>
</feature>
<keyword evidence="2" id="KW-0328">Glycosyltransferase</keyword>
<reference evidence="9" key="1">
    <citation type="submission" date="2021-01" db="EMBL/GenBank/DDBJ databases">
        <authorList>
            <person name="Corre E."/>
            <person name="Pelletier E."/>
            <person name="Niang G."/>
            <person name="Scheremetjew M."/>
            <person name="Finn R."/>
            <person name="Kale V."/>
            <person name="Holt S."/>
            <person name="Cochrane G."/>
            <person name="Meng A."/>
            <person name="Brown T."/>
            <person name="Cohen L."/>
        </authorList>
    </citation>
    <scope>NUCLEOTIDE SEQUENCE</scope>
    <source>
        <strain evidence="9">RCC927</strain>
    </source>
</reference>
<comment type="subcellular location">
    <subcellularLocation>
        <location evidence="1">Membrane</location>
        <topology evidence="1">Single-pass membrane protein</topology>
    </subcellularLocation>
</comment>
<accession>A0A7S3BAW6</accession>
<sequence length="475" mass="52141">VHDLAAGNAALARFEAALNPVVAEVEALRAKGVNLYDAGTPPKATPLSEAQRVRQALPCHARPNAEYGGEVVKWGEHHVVGSADECCQACRDFVPEDAGGKQCNVWVYCPGEQGCANSAKGACWLKYAASADSGDPPVMSADSEWTSGAVYADTQQQQGADSGDAKRKFHMLVTSNHVVYQQWQTRVMYFHYKKQRAKQGEEGAMGGFTRILHSGKPDNLMDEIPTVVVDDLRKQGGDHGFVVLSRPNAFIQWAQKLAAGEIHIDEDYVMMGEPDHLILRPIPNLMKGDRAACFPFFYIEPEKHAPLIQRLTNGAIAEDAVGTVARTGSSPVQLRVQDLAKIAPIWHNVSLAAKQDAEADKAWGWVLEMYGYAMAAAMAHVPHDTLAHFQAQPPWDHHLASFYILHYTYGMDYTLTGEFMPGKIGEWRFDKRAYTSRYPPKNLALPPQGVPELVVALVQAVNEASAALPDWPDEA</sequence>
<evidence type="ECO:0000313" key="9">
    <source>
        <dbReference type="EMBL" id="CAE0130045.1"/>
    </source>
</evidence>
<keyword evidence="3" id="KW-0808">Transferase</keyword>
<feature type="domain" description="Apple" evidence="7">
    <location>
        <begin position="66"/>
        <end position="126"/>
    </location>
</feature>
<dbReference type="PANTHER" id="PTHR31485:SF4">
    <property type="entry name" value="HYDROXYPROLINE O-ARABINOSYLTRANSFERASE RDN1"/>
    <property type="match status" value="1"/>
</dbReference>
<evidence type="ECO:0000256" key="1">
    <source>
        <dbReference type="ARBA" id="ARBA00004167"/>
    </source>
</evidence>
<dbReference type="EMBL" id="HBHY01004222">
    <property type="protein sequence ID" value="CAE0130045.1"/>
    <property type="molecule type" value="Transcribed_RNA"/>
</dbReference>